<proteinExistence type="inferred from homology"/>
<dbReference type="PANTHER" id="PTHR13891">
    <property type="entry name" value="CYTOCHROME C OXIDASE ASSEMBLY FACTOR 7"/>
    <property type="match status" value="1"/>
</dbReference>
<dbReference type="Pfam" id="PF08238">
    <property type="entry name" value="Sel1"/>
    <property type="match status" value="5"/>
</dbReference>
<keyword evidence="2" id="KW-0677">Repeat</keyword>
<protein>
    <submittedName>
        <fullName evidence="3">Putative cytochrome c oxidase assembly factor 7</fullName>
    </submittedName>
</protein>
<dbReference type="SMART" id="SM00671">
    <property type="entry name" value="SEL1"/>
    <property type="match status" value="5"/>
</dbReference>
<evidence type="ECO:0000256" key="2">
    <source>
        <dbReference type="ARBA" id="ARBA00022737"/>
    </source>
</evidence>
<comment type="similarity">
    <text evidence="1">Belongs to the hcp beta-lactamase family.</text>
</comment>
<name>A0A2R5LGL4_9ACAR</name>
<dbReference type="AlphaFoldDB" id="A0A2R5LGL4"/>
<dbReference type="Gene3D" id="1.25.40.10">
    <property type="entry name" value="Tetratricopeptide repeat domain"/>
    <property type="match status" value="1"/>
</dbReference>
<evidence type="ECO:0000256" key="1">
    <source>
        <dbReference type="ARBA" id="ARBA00008486"/>
    </source>
</evidence>
<dbReference type="PANTHER" id="PTHR13891:SF1">
    <property type="entry name" value="CYTOCHROME C OXIDASE ASSEMBLY FACTOR 7"/>
    <property type="match status" value="1"/>
</dbReference>
<dbReference type="InterPro" id="IPR040239">
    <property type="entry name" value="HcpB-like"/>
</dbReference>
<evidence type="ECO:0000313" key="3">
    <source>
        <dbReference type="EMBL" id="MBY08666.1"/>
    </source>
</evidence>
<dbReference type="EMBL" id="GGLE01004540">
    <property type="protein sequence ID" value="MBY08666.1"/>
    <property type="molecule type" value="Transcribed_RNA"/>
</dbReference>
<dbReference type="InterPro" id="IPR011990">
    <property type="entry name" value="TPR-like_helical_dom_sf"/>
</dbReference>
<organism evidence="3">
    <name type="scientific">Ornithodoros turicata</name>
    <dbReference type="NCBI Taxonomy" id="34597"/>
    <lineage>
        <taxon>Eukaryota</taxon>
        <taxon>Metazoa</taxon>
        <taxon>Ecdysozoa</taxon>
        <taxon>Arthropoda</taxon>
        <taxon>Chelicerata</taxon>
        <taxon>Arachnida</taxon>
        <taxon>Acari</taxon>
        <taxon>Parasitiformes</taxon>
        <taxon>Ixodida</taxon>
        <taxon>Ixodoidea</taxon>
        <taxon>Argasidae</taxon>
        <taxon>Ornithodorinae</taxon>
        <taxon>Ornithodoros</taxon>
    </lineage>
</organism>
<dbReference type="SUPFAM" id="SSF81901">
    <property type="entry name" value="HCP-like"/>
    <property type="match status" value="1"/>
</dbReference>
<dbReference type="InterPro" id="IPR006597">
    <property type="entry name" value="Sel1-like"/>
</dbReference>
<dbReference type="GO" id="GO:0005758">
    <property type="term" value="C:mitochondrial intermembrane space"/>
    <property type="evidence" value="ECO:0007669"/>
    <property type="project" value="TreeGrafter"/>
</dbReference>
<accession>A0A2R5LGL4</accession>
<reference evidence="3" key="1">
    <citation type="submission" date="2018-03" db="EMBL/GenBank/DDBJ databases">
        <title>The relapsing fever spirochete Borrelia turicatae persists in the highly oxidative environment of its soft-bodied tick vector.</title>
        <authorList>
            <person name="Bourret T.J."/>
            <person name="Boyle W.K."/>
            <person name="Valenzuela J.G."/>
            <person name="Oliveira F."/>
            <person name="Lopez J.E."/>
        </authorList>
    </citation>
    <scope>NUCLEOTIDE SEQUENCE</scope>
    <source>
        <strain evidence="3">Kansas strain/isolate</strain>
        <tissue evidence="3">Salivary glands</tissue>
    </source>
</reference>
<sequence length="232" mass="26725">MPYDFKKEEEVKEFLENLGIEYRFECFHEKKPDGCHRLGDYMEAIKKDFEKAGQVYKRNCDENKHPKSCFKYGNYRWLGKGCKVNETEAYKYYRTGCDAGSPEGCFAAALMLTSRDKKKPSVIPKDNRLGLQLLDRACQLGSADGCYFASAHYINGNDAVVKDMKKAFVYTTRGCELGNMYACSNLSLMYRKGEGTEKNEKLAEEYKQKVIEYRDSLQKLQPTLEMEQGVKD</sequence>